<dbReference type="Pfam" id="PF07589">
    <property type="entry name" value="PEP-CTERM"/>
    <property type="match status" value="1"/>
</dbReference>
<evidence type="ECO:0000259" key="2">
    <source>
        <dbReference type="Pfam" id="PF07589"/>
    </source>
</evidence>
<sequence length="167" mass="17563">MSYFLRNAVLAAAIACVPPAFATPVTLQAGQELVWNVDLTNTLPGTPPFTSASILTGINSLPAAAGSWEFFADHDMQGGMVGDPQALAINSWTSWDAALFDGIFSVRVAVASGSVDLDLRALGWLNTVRGAIVNWEPAPQEVPEPATLSLACLGLLAAAALRRRRSD</sequence>
<accession>A0ABQ3FX74</accession>
<evidence type="ECO:0000256" key="1">
    <source>
        <dbReference type="SAM" id="SignalP"/>
    </source>
</evidence>
<dbReference type="NCBIfam" id="TIGR02595">
    <property type="entry name" value="PEP_CTERM"/>
    <property type="match status" value="1"/>
</dbReference>
<dbReference type="EMBL" id="BMYK01000002">
    <property type="protein sequence ID" value="GHC72021.1"/>
    <property type="molecule type" value="Genomic_DNA"/>
</dbReference>
<name>A0ABQ3FX74_9BURK</name>
<evidence type="ECO:0000313" key="4">
    <source>
        <dbReference type="Proteomes" id="UP000626210"/>
    </source>
</evidence>
<dbReference type="InterPro" id="IPR013424">
    <property type="entry name" value="Ice-binding_C"/>
</dbReference>
<keyword evidence="1" id="KW-0732">Signal</keyword>
<organism evidence="3 4">
    <name type="scientific">Pseudorhodoferax aquiterrae</name>
    <dbReference type="NCBI Taxonomy" id="747304"/>
    <lineage>
        <taxon>Bacteria</taxon>
        <taxon>Pseudomonadati</taxon>
        <taxon>Pseudomonadota</taxon>
        <taxon>Betaproteobacteria</taxon>
        <taxon>Burkholderiales</taxon>
        <taxon>Comamonadaceae</taxon>
    </lineage>
</organism>
<proteinExistence type="predicted"/>
<protein>
    <recommendedName>
        <fullName evidence="2">Ice-binding protein C-terminal domain-containing protein</fullName>
    </recommendedName>
</protein>
<feature type="domain" description="Ice-binding protein C-terminal" evidence="2">
    <location>
        <begin position="142"/>
        <end position="164"/>
    </location>
</feature>
<feature type="chain" id="PRO_5045749016" description="Ice-binding protein C-terminal domain-containing protein" evidence="1">
    <location>
        <begin position="23"/>
        <end position="167"/>
    </location>
</feature>
<feature type="signal peptide" evidence="1">
    <location>
        <begin position="1"/>
        <end position="22"/>
    </location>
</feature>
<comment type="caution">
    <text evidence="3">The sequence shown here is derived from an EMBL/GenBank/DDBJ whole genome shotgun (WGS) entry which is preliminary data.</text>
</comment>
<dbReference type="Proteomes" id="UP000626210">
    <property type="component" value="Unassembled WGS sequence"/>
</dbReference>
<keyword evidence="4" id="KW-1185">Reference proteome</keyword>
<reference evidence="4" key="1">
    <citation type="journal article" date="2019" name="Int. J. Syst. Evol. Microbiol.">
        <title>The Global Catalogue of Microorganisms (GCM) 10K type strain sequencing project: providing services to taxonomists for standard genome sequencing and annotation.</title>
        <authorList>
            <consortium name="The Broad Institute Genomics Platform"/>
            <consortium name="The Broad Institute Genome Sequencing Center for Infectious Disease"/>
            <person name="Wu L."/>
            <person name="Ma J."/>
        </authorList>
    </citation>
    <scope>NUCLEOTIDE SEQUENCE [LARGE SCALE GENOMIC DNA]</scope>
    <source>
        <strain evidence="4">KCTC 23314</strain>
    </source>
</reference>
<evidence type="ECO:0000313" key="3">
    <source>
        <dbReference type="EMBL" id="GHC72021.1"/>
    </source>
</evidence>
<gene>
    <name evidence="3" type="ORF">GCM10007320_07590</name>
</gene>
<dbReference type="RefSeq" id="WP_189685696.1">
    <property type="nucleotide sequence ID" value="NZ_BMYK01000002.1"/>
</dbReference>